<name>A0ABV6YML5_UNCEI</name>
<evidence type="ECO:0000313" key="1">
    <source>
        <dbReference type="EMBL" id="MFC1799308.1"/>
    </source>
</evidence>
<organism evidence="1 2">
    <name type="scientific">Eiseniibacteriota bacterium</name>
    <dbReference type="NCBI Taxonomy" id="2212470"/>
    <lineage>
        <taxon>Bacteria</taxon>
        <taxon>Candidatus Eiseniibacteriota</taxon>
    </lineage>
</organism>
<dbReference type="Proteomes" id="UP001594288">
    <property type="component" value="Unassembled WGS sequence"/>
</dbReference>
<sequence length="68" mass="7886">MSVATNLQIDDKLIRKAVRLGKHRTKKAAVTQALIEYVQHLEQVKVGKLFGSIEYDPAYDYKKQRARR</sequence>
<accession>A0ABV6YML5</accession>
<keyword evidence="2" id="KW-1185">Reference proteome</keyword>
<dbReference type="InterPro" id="IPR019239">
    <property type="entry name" value="VapB_antitoxin"/>
</dbReference>
<protein>
    <submittedName>
        <fullName evidence="1">Type II toxin-antitoxin system VapB family antitoxin</fullName>
    </submittedName>
</protein>
<reference evidence="1 2" key="1">
    <citation type="submission" date="2024-09" db="EMBL/GenBank/DDBJ databases">
        <authorList>
            <person name="D'Angelo T."/>
        </authorList>
    </citation>
    <scope>NUCLEOTIDE SEQUENCE [LARGE SCALE GENOMIC DNA]</scope>
    <source>
        <strain evidence="1">SAG AM-311-F02</strain>
    </source>
</reference>
<proteinExistence type="predicted"/>
<evidence type="ECO:0000313" key="2">
    <source>
        <dbReference type="Proteomes" id="UP001594288"/>
    </source>
</evidence>
<dbReference type="EMBL" id="JBHPEI010000001">
    <property type="protein sequence ID" value="MFC1799308.1"/>
    <property type="molecule type" value="Genomic_DNA"/>
</dbReference>
<gene>
    <name evidence="1" type="ORF">ACFL2Z_00140</name>
</gene>
<comment type="caution">
    <text evidence="1">The sequence shown here is derived from an EMBL/GenBank/DDBJ whole genome shotgun (WGS) entry which is preliminary data.</text>
</comment>
<dbReference type="Pfam" id="PF09957">
    <property type="entry name" value="VapB_antitoxin"/>
    <property type="match status" value="1"/>
</dbReference>